<proteinExistence type="predicted"/>
<dbReference type="InterPro" id="IPR021070">
    <property type="entry name" value="Killing_trait_RebB"/>
</dbReference>
<dbReference type="AlphaFoldDB" id="A0A6A7Y141"/>
<gene>
    <name evidence="2" type="ORF">F0357_06745</name>
</gene>
<name>A0A6A7Y141_9HYPH</name>
<evidence type="ECO:0000313" key="3">
    <source>
        <dbReference type="Proteomes" id="UP000332515"/>
    </source>
</evidence>
<feature type="region of interest" description="Disordered" evidence="1">
    <location>
        <begin position="1"/>
        <end position="21"/>
    </location>
</feature>
<reference evidence="2 3" key="1">
    <citation type="submission" date="2019-09" db="EMBL/GenBank/DDBJ databases">
        <title>Segnochrobactrum spirostomi gen. nov., sp. nov., isolated from the ciliate Spirostomum cf. yagiui and description of a novel family, Segnochrobactraceae fam. nov. within the order Rhizobiales of the class Alphaproteobacteria.</title>
        <authorList>
            <person name="Akter S."/>
            <person name="Shazib S.U.A."/>
            <person name="Shin M.K."/>
        </authorList>
    </citation>
    <scope>NUCLEOTIDE SEQUENCE [LARGE SCALE GENOMIC DNA]</scope>
    <source>
        <strain evidence="2 3">Sp-1</strain>
    </source>
</reference>
<evidence type="ECO:0000313" key="2">
    <source>
        <dbReference type="EMBL" id="MQT12366.1"/>
    </source>
</evidence>
<evidence type="ECO:0000256" key="1">
    <source>
        <dbReference type="SAM" id="MobiDB-lite"/>
    </source>
</evidence>
<dbReference type="EMBL" id="VWNA01000001">
    <property type="protein sequence ID" value="MQT12366.1"/>
    <property type="molecule type" value="Genomic_DNA"/>
</dbReference>
<dbReference type="Proteomes" id="UP000332515">
    <property type="component" value="Unassembled WGS sequence"/>
</dbReference>
<organism evidence="2 3">
    <name type="scientific">Segnochrobactrum spirostomi</name>
    <dbReference type="NCBI Taxonomy" id="2608987"/>
    <lineage>
        <taxon>Bacteria</taxon>
        <taxon>Pseudomonadati</taxon>
        <taxon>Pseudomonadota</taxon>
        <taxon>Alphaproteobacteria</taxon>
        <taxon>Hyphomicrobiales</taxon>
        <taxon>Segnochrobactraceae</taxon>
        <taxon>Segnochrobactrum</taxon>
    </lineage>
</organism>
<comment type="caution">
    <text evidence="2">The sequence shown here is derived from an EMBL/GenBank/DDBJ whole genome shotgun (WGS) entry which is preliminary data.</text>
</comment>
<dbReference type="Pfam" id="PF11747">
    <property type="entry name" value="RebB"/>
    <property type="match status" value="1"/>
</dbReference>
<protein>
    <submittedName>
        <fullName evidence="2">RebB like protein</fullName>
    </submittedName>
</protein>
<accession>A0A6A7Y141</accession>
<keyword evidence="3" id="KW-1185">Reference proteome</keyword>
<sequence>MKMSSTVNPQVIDGLSSTNSSVVGSAPAVALSIFYQAAGQAYSLTMQNAASNQQNLNALNPTIVANALRAITTA</sequence>